<dbReference type="Proteomes" id="UP000014680">
    <property type="component" value="Unassembled WGS sequence"/>
</dbReference>
<dbReference type="OrthoDB" id="28783at2759"/>
<sequence length="213" mass="25010">MTLEETSTWIDQMFDLVPLNNYVTEIEDSKYEAQYFEKERTELIVTPSEIEARRYSLEGPITISSYNKLLLDMKTDQIEQIQPINENEIDPTMFKNPREALVKRLHDKIEETRTNKVRPITSMHGKTYDLPQTKIHEKRTKKDKTENTDNSQHHKTSTQKGKFTKKGKQNTPEKFERPSMTSPELKDNLDFGTVSFVSGKSVPKYLNRKKRHD</sequence>
<name>A0A0A1U9I0_ENTIV</name>
<dbReference type="RefSeq" id="XP_004258412.1">
    <property type="nucleotide sequence ID" value="XM_004258364.1"/>
</dbReference>
<evidence type="ECO:0000313" key="3">
    <source>
        <dbReference type="Proteomes" id="UP000014680"/>
    </source>
</evidence>
<feature type="compositionally biased region" description="Basic residues" evidence="1">
    <location>
        <begin position="153"/>
        <end position="168"/>
    </location>
</feature>
<organism evidence="2 3">
    <name type="scientific">Entamoeba invadens IP1</name>
    <dbReference type="NCBI Taxonomy" id="370355"/>
    <lineage>
        <taxon>Eukaryota</taxon>
        <taxon>Amoebozoa</taxon>
        <taxon>Evosea</taxon>
        <taxon>Archamoebae</taxon>
        <taxon>Mastigamoebida</taxon>
        <taxon>Entamoebidae</taxon>
        <taxon>Entamoeba</taxon>
    </lineage>
</organism>
<feature type="region of interest" description="Disordered" evidence="1">
    <location>
        <begin position="121"/>
        <end position="213"/>
    </location>
</feature>
<keyword evidence="3" id="KW-1185">Reference proteome</keyword>
<protein>
    <submittedName>
        <fullName evidence="2">Uncharacterized protein</fullName>
    </submittedName>
</protein>
<accession>A0A0A1U9I0</accession>
<dbReference type="VEuPathDB" id="AmoebaDB:EIN_206280"/>
<gene>
    <name evidence="2" type="ORF">EIN_206280</name>
</gene>
<dbReference type="EMBL" id="KB206455">
    <property type="protein sequence ID" value="ELP91641.1"/>
    <property type="molecule type" value="Genomic_DNA"/>
</dbReference>
<evidence type="ECO:0000313" key="2">
    <source>
        <dbReference type="EMBL" id="ELP91641.1"/>
    </source>
</evidence>
<reference evidence="2 3" key="1">
    <citation type="submission" date="2012-10" db="EMBL/GenBank/DDBJ databases">
        <authorList>
            <person name="Zafar N."/>
            <person name="Inman J."/>
            <person name="Hall N."/>
            <person name="Lorenzi H."/>
            <person name="Caler E."/>
        </authorList>
    </citation>
    <scope>NUCLEOTIDE SEQUENCE [LARGE SCALE GENOMIC DNA]</scope>
    <source>
        <strain evidence="2 3">IP1</strain>
    </source>
</reference>
<dbReference type="GeneID" id="14890661"/>
<proteinExistence type="predicted"/>
<dbReference type="OMA" id="PLMEEDQ"/>
<dbReference type="AlphaFoldDB" id="A0A0A1U9I0"/>
<evidence type="ECO:0000256" key="1">
    <source>
        <dbReference type="SAM" id="MobiDB-lite"/>
    </source>
</evidence>
<dbReference type="KEGG" id="eiv:EIN_206280"/>